<organism evidence="2 3">
    <name type="scientific">Mya arenaria</name>
    <name type="common">Soft-shell clam</name>
    <dbReference type="NCBI Taxonomy" id="6604"/>
    <lineage>
        <taxon>Eukaryota</taxon>
        <taxon>Metazoa</taxon>
        <taxon>Spiralia</taxon>
        <taxon>Lophotrochozoa</taxon>
        <taxon>Mollusca</taxon>
        <taxon>Bivalvia</taxon>
        <taxon>Autobranchia</taxon>
        <taxon>Heteroconchia</taxon>
        <taxon>Euheterodonta</taxon>
        <taxon>Imparidentia</taxon>
        <taxon>Neoheterodontei</taxon>
        <taxon>Myida</taxon>
        <taxon>Myoidea</taxon>
        <taxon>Myidae</taxon>
        <taxon>Mya</taxon>
    </lineage>
</organism>
<accession>A0ABY7EAU9</accession>
<gene>
    <name evidence="2" type="ORF">MAR_021227</name>
</gene>
<keyword evidence="3" id="KW-1185">Reference proteome</keyword>
<reference evidence="2" key="1">
    <citation type="submission" date="2022-11" db="EMBL/GenBank/DDBJ databases">
        <title>Centuries of genome instability and evolution in soft-shell clam transmissible cancer (bioRxiv).</title>
        <authorList>
            <person name="Hart S.F.M."/>
            <person name="Yonemitsu M.A."/>
            <person name="Giersch R.M."/>
            <person name="Beal B.F."/>
            <person name="Arriagada G."/>
            <person name="Davis B.W."/>
            <person name="Ostrander E.A."/>
            <person name="Goff S.P."/>
            <person name="Metzger M.J."/>
        </authorList>
    </citation>
    <scope>NUCLEOTIDE SEQUENCE</scope>
    <source>
        <strain evidence="2">MELC-2E11</strain>
        <tissue evidence="2">Siphon/mantle</tissue>
    </source>
</reference>
<evidence type="ECO:0000256" key="1">
    <source>
        <dbReference type="SAM" id="MobiDB-lite"/>
    </source>
</evidence>
<sequence length="51" mass="5864">MHSCDATIECLEETVTERPVHAERPSNEDDEEEDNGVFNQKHIINQDTTHV</sequence>
<evidence type="ECO:0000313" key="2">
    <source>
        <dbReference type="EMBL" id="WAR05858.1"/>
    </source>
</evidence>
<dbReference type="EMBL" id="CP111016">
    <property type="protein sequence ID" value="WAR05858.1"/>
    <property type="molecule type" value="Genomic_DNA"/>
</dbReference>
<evidence type="ECO:0000313" key="3">
    <source>
        <dbReference type="Proteomes" id="UP001164746"/>
    </source>
</evidence>
<feature type="compositionally biased region" description="Basic and acidic residues" evidence="1">
    <location>
        <begin position="15"/>
        <end position="27"/>
    </location>
</feature>
<feature type="non-terminal residue" evidence="2">
    <location>
        <position position="1"/>
    </location>
</feature>
<feature type="compositionally biased region" description="Polar residues" evidence="1">
    <location>
        <begin position="42"/>
        <end position="51"/>
    </location>
</feature>
<proteinExistence type="predicted"/>
<protein>
    <submittedName>
        <fullName evidence="2">Uncharacterized protein</fullName>
    </submittedName>
</protein>
<dbReference type="Proteomes" id="UP001164746">
    <property type="component" value="Chromosome 5"/>
</dbReference>
<feature type="region of interest" description="Disordered" evidence="1">
    <location>
        <begin position="15"/>
        <end position="51"/>
    </location>
</feature>
<name>A0ABY7EAU9_MYAAR</name>